<protein>
    <submittedName>
        <fullName evidence="1">Uncharacterized protein</fullName>
    </submittedName>
</protein>
<evidence type="ECO:0000313" key="1">
    <source>
        <dbReference type="EMBL" id="KAG9266235.1"/>
    </source>
</evidence>
<reference evidence="1 2" key="1">
    <citation type="submission" date="2021-07" db="EMBL/GenBank/DDBJ databases">
        <authorList>
            <person name="Imarazene B."/>
            <person name="Zahm M."/>
            <person name="Klopp C."/>
            <person name="Cabau C."/>
            <person name="Beille S."/>
            <person name="Jouanno E."/>
            <person name="Castinel A."/>
            <person name="Lluch J."/>
            <person name="Gil L."/>
            <person name="Kuchtly C."/>
            <person name="Lopez Roques C."/>
            <person name="Donnadieu C."/>
            <person name="Parrinello H."/>
            <person name="Journot L."/>
            <person name="Du K."/>
            <person name="Schartl M."/>
            <person name="Retaux S."/>
            <person name="Guiguen Y."/>
        </authorList>
    </citation>
    <scope>NUCLEOTIDE SEQUENCE [LARGE SCALE GENOMIC DNA]</scope>
    <source>
        <strain evidence="1">Pach_M1</strain>
        <tissue evidence="1">Testis</tissue>
    </source>
</reference>
<evidence type="ECO:0000313" key="2">
    <source>
        <dbReference type="Proteomes" id="UP000752171"/>
    </source>
</evidence>
<sequence length="109" mass="12028">MLCGSCEEKVSLDVPSICSFCSLYSCIYILLLGSESSRLTPAVLSPVQQRTALRCLKHLHNTVYIYSHWEKVPAQPFHLQFPTALIQLPPAALLEGLCPVLIRRGSTTG</sequence>
<name>A0A8T2L895_ASTMX</name>
<dbReference type="AlphaFoldDB" id="A0A8T2L895"/>
<organism evidence="1 2">
    <name type="scientific">Astyanax mexicanus</name>
    <name type="common">Blind cave fish</name>
    <name type="synonym">Astyanax fasciatus mexicanus</name>
    <dbReference type="NCBI Taxonomy" id="7994"/>
    <lineage>
        <taxon>Eukaryota</taxon>
        <taxon>Metazoa</taxon>
        <taxon>Chordata</taxon>
        <taxon>Craniata</taxon>
        <taxon>Vertebrata</taxon>
        <taxon>Euteleostomi</taxon>
        <taxon>Actinopterygii</taxon>
        <taxon>Neopterygii</taxon>
        <taxon>Teleostei</taxon>
        <taxon>Ostariophysi</taxon>
        <taxon>Characiformes</taxon>
        <taxon>Characoidei</taxon>
        <taxon>Acestrorhamphidae</taxon>
        <taxon>Acestrorhamphinae</taxon>
        <taxon>Astyanax</taxon>
    </lineage>
</organism>
<comment type="caution">
    <text evidence="1">The sequence shown here is derived from an EMBL/GenBank/DDBJ whole genome shotgun (WGS) entry which is preliminary data.</text>
</comment>
<dbReference type="Proteomes" id="UP000752171">
    <property type="component" value="Unassembled WGS sequence"/>
</dbReference>
<gene>
    <name evidence="1" type="ORF">AMEX_G20757</name>
</gene>
<accession>A0A8T2L895</accession>
<dbReference type="EMBL" id="JAICCE010000017">
    <property type="protein sequence ID" value="KAG9266235.1"/>
    <property type="molecule type" value="Genomic_DNA"/>
</dbReference>
<proteinExistence type="predicted"/>